<dbReference type="Pfam" id="PF06985">
    <property type="entry name" value="HET"/>
    <property type="match status" value="1"/>
</dbReference>
<evidence type="ECO:0000256" key="1">
    <source>
        <dbReference type="ARBA" id="ARBA00004370"/>
    </source>
</evidence>
<evidence type="ECO:0000313" key="7">
    <source>
        <dbReference type="EMBL" id="KXH36108.1"/>
    </source>
</evidence>
<dbReference type="InterPro" id="IPR007274">
    <property type="entry name" value="Cop_transporter"/>
</dbReference>
<reference evidence="7 8" key="1">
    <citation type="submission" date="2014-02" db="EMBL/GenBank/DDBJ databases">
        <title>The genome sequence of Colletotrichum simmondsii CBS122122.</title>
        <authorList>
            <person name="Baroncelli R."/>
            <person name="Thon M.R."/>
        </authorList>
    </citation>
    <scope>NUCLEOTIDE SEQUENCE [LARGE SCALE GENOMIC DNA]</scope>
    <source>
        <strain evidence="7 8">CBS122122</strain>
    </source>
</reference>
<dbReference type="GO" id="GO:0005375">
    <property type="term" value="F:copper ion transmembrane transporter activity"/>
    <property type="evidence" value="ECO:0007669"/>
    <property type="project" value="InterPro"/>
</dbReference>
<evidence type="ECO:0000259" key="6">
    <source>
        <dbReference type="Pfam" id="PF06985"/>
    </source>
</evidence>
<dbReference type="EMBL" id="JFBX01000544">
    <property type="protein sequence ID" value="KXH36108.1"/>
    <property type="molecule type" value="Genomic_DNA"/>
</dbReference>
<evidence type="ECO:0000256" key="5">
    <source>
        <dbReference type="SAM" id="Phobius"/>
    </source>
</evidence>
<feature type="transmembrane region" description="Helical" evidence="5">
    <location>
        <begin position="41"/>
        <end position="61"/>
    </location>
</feature>
<keyword evidence="3 5" id="KW-1133">Transmembrane helix</keyword>
<feature type="domain" description="Heterokaryon incompatibility" evidence="6">
    <location>
        <begin position="325"/>
        <end position="489"/>
    </location>
</feature>
<protein>
    <submittedName>
        <fullName evidence="7">Heterokaryon incompatibility protein</fullName>
    </submittedName>
</protein>
<proteinExistence type="predicted"/>
<organism evidence="7 8">
    <name type="scientific">Colletotrichum simmondsii</name>
    <dbReference type="NCBI Taxonomy" id="703756"/>
    <lineage>
        <taxon>Eukaryota</taxon>
        <taxon>Fungi</taxon>
        <taxon>Dikarya</taxon>
        <taxon>Ascomycota</taxon>
        <taxon>Pezizomycotina</taxon>
        <taxon>Sordariomycetes</taxon>
        <taxon>Hypocreomycetidae</taxon>
        <taxon>Glomerellales</taxon>
        <taxon>Glomerellaceae</taxon>
        <taxon>Colletotrichum</taxon>
        <taxon>Colletotrichum acutatum species complex</taxon>
    </lineage>
</organism>
<accession>A0A135SJK8</accession>
<name>A0A135SJK8_9PEZI</name>
<feature type="transmembrane region" description="Helical" evidence="5">
    <location>
        <begin position="99"/>
        <end position="120"/>
    </location>
</feature>
<dbReference type="Pfam" id="PF04145">
    <property type="entry name" value="Ctr"/>
    <property type="match status" value="1"/>
</dbReference>
<dbReference type="InterPro" id="IPR010730">
    <property type="entry name" value="HET"/>
</dbReference>
<keyword evidence="2 5" id="KW-0812">Transmembrane</keyword>
<keyword evidence="4 5" id="KW-0472">Membrane</keyword>
<dbReference type="OrthoDB" id="3486565at2759"/>
<sequence>MDMPSTMSHSHGTEPMPVVFHTRMATALFSESWTPRTPGQYAGTCLALIVFTIILRTLIAFKPMLEAIVWAEEHEKSHSRIGEETARKGRGISPTARSILLRVAHGAYEVAIALLGYLLLYPSNAVPYQVAFAICQSSEMLCKSCNDLADGQSEEAERHPEQARGPSSSRVLVHHATWVSFEDAVAAGCHLCTSVHEELVAERLIPDSQLDTSRLKPALEIRKSSRKPLTVHILHRVCRNGASFYLLKNQGDEHAESLRLVEGDIAQEDRVLTTTRTWLGDCISNHSDYRGKDTSGFVPTRLLDLGNPRSDEVRLSTSVPAHEKYATLSHCWGKSQILTLGRDNMESFRAGIRVETLPKTFRDTISILRKLGLQYLWIDSLCIIQDSVDDWRKESITMAEVYRNGVINIAATAASGGNDGLYFEPHPIHSKHLRKSFTQPIDGTPPEETTNEERSNVVESGDYFLLNGKIWQRGVEEAPLNTRGWVLQERFFYPRVVHFSRHQLFWQCGMDYRIGQFAYSNDRIGSFGKAYTNRDPRAFSQVLWRLKGMAKEEKDPFILEEAYLPWEEVVTMYTAQHLTKGEDKLIAVQALAKSMEEAVDDFYVAGLWESRLVEDLLGVCSAPGEKATYSRQTTWRAPTWSWASIDGGAVKKATLTGRYAGRKVFEGDALVKSIRHYVEGYDGVTTGQLKSARLELQGRLLKSAITWEGETVLSDGHVKGIGMRPLDRRIRTFIVCPDEWTWDGNGNPNYQLSAGSILLQIGTHPAYKADGTDPNPCIEGLVLHDAGQKGSLSFHRAGYFKLVAEETIINACLSGEEGAMFTRHESASGDGTCALNLF</sequence>
<dbReference type="PANTHER" id="PTHR33112:SF15">
    <property type="entry name" value="HETEROKARYON INCOMPATIBILITY DOMAIN-CONTAINING PROTEIN"/>
    <property type="match status" value="1"/>
</dbReference>
<keyword evidence="8" id="KW-1185">Reference proteome</keyword>
<evidence type="ECO:0000313" key="8">
    <source>
        <dbReference type="Proteomes" id="UP000070328"/>
    </source>
</evidence>
<dbReference type="PANTHER" id="PTHR33112">
    <property type="entry name" value="DOMAIN PROTEIN, PUTATIVE-RELATED"/>
    <property type="match status" value="1"/>
</dbReference>
<evidence type="ECO:0000256" key="3">
    <source>
        <dbReference type="ARBA" id="ARBA00022989"/>
    </source>
</evidence>
<dbReference type="GO" id="GO:0016020">
    <property type="term" value="C:membrane"/>
    <property type="evidence" value="ECO:0007669"/>
    <property type="project" value="UniProtKB-SubCell"/>
</dbReference>
<comment type="subcellular location">
    <subcellularLocation>
        <location evidence="1">Membrane</location>
    </subcellularLocation>
</comment>
<evidence type="ECO:0000256" key="4">
    <source>
        <dbReference type="ARBA" id="ARBA00023136"/>
    </source>
</evidence>
<dbReference type="AlphaFoldDB" id="A0A135SJK8"/>
<gene>
    <name evidence="7" type="ORF">CSIM01_10617</name>
</gene>
<comment type="caution">
    <text evidence="7">The sequence shown here is derived from an EMBL/GenBank/DDBJ whole genome shotgun (WGS) entry which is preliminary data.</text>
</comment>
<evidence type="ECO:0000256" key="2">
    <source>
        <dbReference type="ARBA" id="ARBA00022692"/>
    </source>
</evidence>
<dbReference type="Proteomes" id="UP000070328">
    <property type="component" value="Unassembled WGS sequence"/>
</dbReference>